<dbReference type="AlphaFoldDB" id="A0A1E7M1U1"/>
<dbReference type="Proteomes" id="UP000175971">
    <property type="component" value="Unassembled WGS sequence"/>
</dbReference>
<protein>
    <submittedName>
        <fullName evidence="1">Uncharacterized protein</fullName>
    </submittedName>
</protein>
<accession>A0A1E7M1U1</accession>
<evidence type="ECO:0000313" key="2">
    <source>
        <dbReference type="Proteomes" id="UP000175971"/>
    </source>
</evidence>
<sequence>MARARTLEEAEPRGIDFHVIQDSWTTKTAVPVARVLMAGLADRGISPSARHRFLELLSSLTVVDDEGIAEECRRRCETVPARLERLLATARHLLPEDVCEED</sequence>
<comment type="caution">
    <text evidence="1">The sequence shown here is derived from an EMBL/GenBank/DDBJ whole genome shotgun (WGS) entry which is preliminary data.</text>
</comment>
<organism evidence="1 2">
    <name type="scientific">Streptomyces nanshensis</name>
    <dbReference type="NCBI Taxonomy" id="518642"/>
    <lineage>
        <taxon>Bacteria</taxon>
        <taxon>Bacillati</taxon>
        <taxon>Actinomycetota</taxon>
        <taxon>Actinomycetes</taxon>
        <taxon>Kitasatosporales</taxon>
        <taxon>Streptomycetaceae</taxon>
        <taxon>Streptomyces</taxon>
    </lineage>
</organism>
<name>A0A1E7M1U1_9ACTN</name>
<gene>
    <name evidence="1" type="ORF">AN221_01475</name>
</gene>
<keyword evidence="2" id="KW-1185">Reference proteome</keyword>
<dbReference type="EMBL" id="LJGZ01000004">
    <property type="protein sequence ID" value="OEV22356.1"/>
    <property type="molecule type" value="Genomic_DNA"/>
</dbReference>
<proteinExistence type="predicted"/>
<evidence type="ECO:0000313" key="1">
    <source>
        <dbReference type="EMBL" id="OEV22356.1"/>
    </source>
</evidence>
<reference evidence="1 2" key="1">
    <citation type="journal article" date="2016" name="Front. Microbiol.">
        <title>Comparative Genomics Analysis of Streptomyces Species Reveals Their Adaptation to the Marine Environment and Their Diversity at the Genomic Level.</title>
        <authorList>
            <person name="Tian X."/>
            <person name="Zhang Z."/>
            <person name="Yang T."/>
            <person name="Chen M."/>
            <person name="Li J."/>
            <person name="Chen F."/>
            <person name="Yang J."/>
            <person name="Li W."/>
            <person name="Zhang B."/>
            <person name="Zhang Z."/>
            <person name="Wu J."/>
            <person name="Zhang C."/>
            <person name="Long L."/>
            <person name="Xiao J."/>
        </authorList>
    </citation>
    <scope>NUCLEOTIDE SEQUENCE [LARGE SCALE GENOMIC DNA]</scope>
    <source>
        <strain evidence="1 2">SCSIO M10372</strain>
    </source>
</reference>